<dbReference type="PANTHER" id="PTHR30386">
    <property type="entry name" value="MEMBRANE FUSION SUBUNIT OF EMRAB-TOLC MULTIDRUG EFFLUX PUMP"/>
    <property type="match status" value="1"/>
</dbReference>
<comment type="subcellular location">
    <subcellularLocation>
        <location evidence="1">Membrane</location>
        <topology evidence="1">Single-pass membrane protein</topology>
    </subcellularLocation>
</comment>
<proteinExistence type="predicted"/>
<comment type="caution">
    <text evidence="6">The sequence shown here is derived from an EMBL/GenBank/DDBJ whole genome shotgun (WGS) entry which is preliminary data.</text>
</comment>
<dbReference type="Gene3D" id="2.40.50.100">
    <property type="match status" value="1"/>
</dbReference>
<dbReference type="SUPFAM" id="SSF111369">
    <property type="entry name" value="HlyD-like secretion proteins"/>
    <property type="match status" value="1"/>
</dbReference>
<dbReference type="RefSeq" id="WP_271998809.1">
    <property type="nucleotide sequence ID" value="NZ_JAQNDN010000007.1"/>
</dbReference>
<reference evidence="6 7" key="1">
    <citation type="submission" date="2022-11" db="EMBL/GenBank/DDBJ databases">
        <title>Minimal conservation of predation-associated metabolite biosynthetic gene clusters underscores biosynthetic potential of Myxococcota including descriptions for ten novel species: Archangium lansinium sp. nov., Myxococcus landrumus sp. nov., Nannocystis bai.</title>
        <authorList>
            <person name="Ahearne A."/>
            <person name="Stevens C."/>
            <person name="Dowd S."/>
        </authorList>
    </citation>
    <scope>NUCLEOTIDE SEQUENCE [LARGE SCALE GENOMIC DNA]</scope>
    <source>
        <strain evidence="6 7">NCELM</strain>
    </source>
</reference>
<evidence type="ECO:0000256" key="1">
    <source>
        <dbReference type="ARBA" id="ARBA00004167"/>
    </source>
</evidence>
<keyword evidence="7" id="KW-1185">Reference proteome</keyword>
<keyword evidence="3 5" id="KW-1133">Transmembrane helix</keyword>
<accession>A0ABT5B4U4</accession>
<evidence type="ECO:0000313" key="6">
    <source>
        <dbReference type="EMBL" id="MDC0669140.1"/>
    </source>
</evidence>
<evidence type="ECO:0000256" key="4">
    <source>
        <dbReference type="ARBA" id="ARBA00023136"/>
    </source>
</evidence>
<evidence type="ECO:0000313" key="7">
    <source>
        <dbReference type="Proteomes" id="UP001217838"/>
    </source>
</evidence>
<protein>
    <submittedName>
        <fullName evidence="6">Biotin/lipoyl-binding protein</fullName>
    </submittedName>
</protein>
<organism evidence="6 7">
    <name type="scientific">Nannocystis radixulma</name>
    <dbReference type="NCBI Taxonomy" id="2995305"/>
    <lineage>
        <taxon>Bacteria</taxon>
        <taxon>Pseudomonadati</taxon>
        <taxon>Myxococcota</taxon>
        <taxon>Polyangia</taxon>
        <taxon>Nannocystales</taxon>
        <taxon>Nannocystaceae</taxon>
        <taxon>Nannocystis</taxon>
    </lineage>
</organism>
<dbReference type="Proteomes" id="UP001217838">
    <property type="component" value="Unassembled WGS sequence"/>
</dbReference>
<dbReference type="PANTHER" id="PTHR30386:SF26">
    <property type="entry name" value="TRANSPORT PROTEIN COMB"/>
    <property type="match status" value="1"/>
</dbReference>
<feature type="transmembrane region" description="Helical" evidence="5">
    <location>
        <begin position="49"/>
        <end position="69"/>
    </location>
</feature>
<gene>
    <name evidence="6" type="ORF">POL58_15420</name>
</gene>
<keyword evidence="4 5" id="KW-0472">Membrane</keyword>
<evidence type="ECO:0000256" key="2">
    <source>
        <dbReference type="ARBA" id="ARBA00022692"/>
    </source>
</evidence>
<sequence>MSEPGSERAVAAPTSARPATRRAIFRDGAIEAHRRGAGPGRPLHIVATWIRWATGVMFLLLAASLVFAVTARLGEYAEGIAVVRRVGRVAVTSAVPGTVQSIEVRTGQRVAAGQVLVQLDDAAPRAELARVEQEYRQRLVELLRTPADDAKRERLATLKAQLQLAQARVRERQIVASEPGLVSDVRVRPGQPVAPGDAVIAVEQDTARTVVIGLFPGHYRPLLSAGESRLFLELEGFPDSRREVSVRSVADEVVGPAEAMRYLGRDRQGALELAGPVVVVETELPSDTFVADDTEYRVYDGMQGVLEARLRSETLLEALIPALKRM</sequence>
<keyword evidence="2 5" id="KW-0812">Transmembrane</keyword>
<evidence type="ECO:0000256" key="5">
    <source>
        <dbReference type="SAM" id="Phobius"/>
    </source>
</evidence>
<evidence type="ECO:0000256" key="3">
    <source>
        <dbReference type="ARBA" id="ARBA00022989"/>
    </source>
</evidence>
<name>A0ABT5B4U4_9BACT</name>
<dbReference type="InterPro" id="IPR050739">
    <property type="entry name" value="MFP"/>
</dbReference>
<dbReference type="EMBL" id="JAQNDN010000007">
    <property type="protein sequence ID" value="MDC0669140.1"/>
    <property type="molecule type" value="Genomic_DNA"/>
</dbReference>